<accession>A0A0C9SQF6</accession>
<name>A0A0C9SQF6_PLICR</name>
<dbReference type="AlphaFoldDB" id="A0A0C9SQF6"/>
<dbReference type="Gene3D" id="3.30.710.10">
    <property type="entry name" value="Potassium Channel Kv1.1, Chain A"/>
    <property type="match status" value="1"/>
</dbReference>
<reference evidence="2 3" key="1">
    <citation type="submission" date="2014-06" db="EMBL/GenBank/DDBJ databases">
        <title>Evolutionary Origins and Diversification of the Mycorrhizal Mutualists.</title>
        <authorList>
            <consortium name="DOE Joint Genome Institute"/>
            <consortium name="Mycorrhizal Genomics Consortium"/>
            <person name="Kohler A."/>
            <person name="Kuo A."/>
            <person name="Nagy L.G."/>
            <person name="Floudas D."/>
            <person name="Copeland A."/>
            <person name="Barry K.W."/>
            <person name="Cichocki N."/>
            <person name="Veneault-Fourrey C."/>
            <person name="LaButti K."/>
            <person name="Lindquist E.A."/>
            <person name="Lipzen A."/>
            <person name="Lundell T."/>
            <person name="Morin E."/>
            <person name="Murat C."/>
            <person name="Riley R."/>
            <person name="Ohm R."/>
            <person name="Sun H."/>
            <person name="Tunlid A."/>
            <person name="Henrissat B."/>
            <person name="Grigoriev I.V."/>
            <person name="Hibbett D.S."/>
            <person name="Martin F."/>
        </authorList>
    </citation>
    <scope>NUCLEOTIDE SEQUENCE [LARGE SCALE GENOMIC DNA]</scope>
    <source>
        <strain evidence="2 3">FD-325 SS-3</strain>
    </source>
</reference>
<evidence type="ECO:0000256" key="1">
    <source>
        <dbReference type="SAM" id="MobiDB-lite"/>
    </source>
</evidence>
<dbReference type="Proteomes" id="UP000053263">
    <property type="component" value="Unassembled WGS sequence"/>
</dbReference>
<dbReference type="HOGENOM" id="CLU_586760_0_0_1"/>
<organism evidence="2 3">
    <name type="scientific">Plicaturopsis crispa FD-325 SS-3</name>
    <dbReference type="NCBI Taxonomy" id="944288"/>
    <lineage>
        <taxon>Eukaryota</taxon>
        <taxon>Fungi</taxon>
        <taxon>Dikarya</taxon>
        <taxon>Basidiomycota</taxon>
        <taxon>Agaricomycotina</taxon>
        <taxon>Agaricomycetes</taxon>
        <taxon>Agaricomycetidae</taxon>
        <taxon>Amylocorticiales</taxon>
        <taxon>Amylocorticiaceae</taxon>
        <taxon>Plicatura</taxon>
        <taxon>Plicaturopsis crispa</taxon>
    </lineage>
</organism>
<protein>
    <recommendedName>
        <fullName evidence="4">BTB domain-containing protein</fullName>
    </recommendedName>
</protein>
<dbReference type="EMBL" id="KN832574">
    <property type="protein sequence ID" value="KII83702.1"/>
    <property type="molecule type" value="Genomic_DNA"/>
</dbReference>
<dbReference type="InterPro" id="IPR011333">
    <property type="entry name" value="SKP1/BTB/POZ_sf"/>
</dbReference>
<keyword evidence="3" id="KW-1185">Reference proteome</keyword>
<feature type="region of interest" description="Disordered" evidence="1">
    <location>
        <begin position="352"/>
        <end position="371"/>
    </location>
</feature>
<evidence type="ECO:0008006" key="4">
    <source>
        <dbReference type="Google" id="ProtNLM"/>
    </source>
</evidence>
<evidence type="ECO:0000313" key="3">
    <source>
        <dbReference type="Proteomes" id="UP000053263"/>
    </source>
</evidence>
<proteinExistence type="predicted"/>
<gene>
    <name evidence="2" type="ORF">PLICRDRAFT_180053</name>
</gene>
<sequence length="466" mass="51051">MSGTLKNAELSIQAKVIYTGLTALAQSTSHRLYTELPGSWRVMLEVPKRLESADEDPSVGIYICWPKYLADAPDGTYPEFLVRIGLQALDSVVVIRSRELLLTRALVTRDIKSSARGWTNFFSWKDSCGEGADFRADEGFQVAIDVSPVECPPAAAATPEPSECSLSTPPDVTHPLLLSNIYRQIEGKDTTDVKFVLFSRRHTQDGVVGAKDPLPVFAGIDLVGSQSMYLMDLVKSDEQLPEEPSIAAYDYASDSDLDEDEDEDDAGLSDIEVDSAASLPKSDAGSDDSANYDEARAAACPTPPACADEPKVELVACTRSPSKVIPVKDVAYKTWKAMIYYMYTSNLSFAPLSSRPPSEDPEEDGIPSVKASPKSMYRLAKRLGLDDLCTAAKEDIEEQLSVDIIVAEVFSTFTAQFPEIREMELAFLFQHWEQLKASDALRGMIAKATRGELPHSTDVLMDIIAH</sequence>
<dbReference type="OrthoDB" id="6359816at2759"/>
<feature type="region of interest" description="Disordered" evidence="1">
    <location>
        <begin position="271"/>
        <end position="304"/>
    </location>
</feature>
<evidence type="ECO:0000313" key="2">
    <source>
        <dbReference type="EMBL" id="KII83702.1"/>
    </source>
</evidence>